<accession>A0A399JCE9</accession>
<evidence type="ECO:0000313" key="1">
    <source>
        <dbReference type="EMBL" id="RII43225.1"/>
    </source>
</evidence>
<dbReference type="EMBL" id="QQXK01000004">
    <property type="protein sequence ID" value="RII43225.1"/>
    <property type="molecule type" value="Genomic_DNA"/>
</dbReference>
<dbReference type="AlphaFoldDB" id="A0A399JCE9"/>
<gene>
    <name evidence="1" type="ORF">DWB68_02645</name>
</gene>
<keyword evidence="2" id="KW-1185">Reference proteome</keyword>
<reference evidence="1 2" key="1">
    <citation type="submission" date="2018-07" db="EMBL/GenBank/DDBJ databases">
        <title>Arthrobacter sp. nov., isolated from raw cow's milk with high bacterial count.</title>
        <authorList>
            <person name="Hahne J."/>
            <person name="Isele D."/>
            <person name="Lipski A."/>
        </authorList>
    </citation>
    <scope>NUCLEOTIDE SEQUENCE [LARGE SCALE GENOMIC DNA]</scope>
    <source>
        <strain evidence="1 2">JZ R-35</strain>
    </source>
</reference>
<dbReference type="InterPro" id="IPR014487">
    <property type="entry name" value="DUF3151"/>
</dbReference>
<comment type="caution">
    <text evidence="1">The sequence shown here is derived from an EMBL/GenBank/DDBJ whole genome shotgun (WGS) entry which is preliminary data.</text>
</comment>
<organism evidence="1 2">
    <name type="scientific">Galactobacter valiniphilus</name>
    <dbReference type="NCBI Taxonomy" id="2676122"/>
    <lineage>
        <taxon>Bacteria</taxon>
        <taxon>Bacillati</taxon>
        <taxon>Actinomycetota</taxon>
        <taxon>Actinomycetes</taxon>
        <taxon>Micrococcales</taxon>
        <taxon>Micrococcaceae</taxon>
        <taxon>Galactobacter</taxon>
    </lineage>
</organism>
<name>A0A399JCE9_9MICC</name>
<proteinExistence type="predicted"/>
<dbReference type="RefSeq" id="WP_119423597.1">
    <property type="nucleotide sequence ID" value="NZ_QQXK01000004.1"/>
</dbReference>
<protein>
    <submittedName>
        <fullName evidence="1">DUF3151 domain-containing protein</fullName>
    </submittedName>
</protein>
<evidence type="ECO:0000313" key="2">
    <source>
        <dbReference type="Proteomes" id="UP000265419"/>
    </source>
</evidence>
<sequence>MNLGDNLLGVPATLLPVNAELDARFAAGDEPEDLARQFPAAQLPWALMAEDAWHEGREVESYAFARVGYHRGLDALRKAGWRGQGPVPWEHEPNRGFLRALYALRRAAGAIGETEEVDRIGQFLRDSDPTAIEAIEAGA</sequence>
<dbReference type="PIRSF" id="PIRSF017349">
    <property type="entry name" value="UCP017349"/>
    <property type="match status" value="1"/>
</dbReference>
<dbReference type="Proteomes" id="UP000265419">
    <property type="component" value="Unassembled WGS sequence"/>
</dbReference>
<dbReference type="Pfam" id="PF11349">
    <property type="entry name" value="DUF3151"/>
    <property type="match status" value="1"/>
</dbReference>